<keyword evidence="6" id="KW-0067">ATP-binding</keyword>
<sequence>MPDASSSPLDRRAAAPQDSAAAAPPRPDSALRCLALVARHHGLPAPAPIPVPTAGGSTAGGSAEPSTAALLRIAGEAGLKASARRLGWKDLQALPPVFPLLARLKNGNTVILVGVSRPAEGAAGSADAEPTVGVVDPLADRLDVIDVPRDRFLERWNGELIFLKPRHGIADPRQPFGLRWFVPEILKQGGAFRDVIVAALVLHGLALIVPVYFQIVIDKVLVHEAITTLQVLTVGVLAALLFEAAFRFLRQFILLSAANKIDIRLLNRTFGHLLDLPITFFDGNSAGVTVRHMQQVERIREFLTGNLLSTVLDALVLLVFLPVLFFYSVKLTLIALLFAALIAGVVVALVPVYQKRLRDLYSADAERQAMLVETIHGMRTVKSSALEPTQRRLWDRRAARAVTSHYRVGRISIAARTVTEFLEKAMLVAVVAVGAFDVFDRQLSVGALIAFQMLSGRVVTPLVQIVSLIHQYQETALSVRMLGEVMNHPAEPRREGTGAHPVLAGRIDIADLGFRYDRHRPAALEGVSLPIPAGSVVGLVGRSGSGKSTLMRLLQGFYPVQEGSIRYDGVDIRELDLSHLRRSIGVVLQENFLFRGSIRENIAMTRPDATREEVIEAARLAGADEFVQNLPDGYDTIVEEGASNLSGGQKQRIAIARALLPRPRILILDEATSALDPDSEAVVMNNLTRIAQGRTVLIVTHRLSTLTGCDSIAVLEKGRVIDRAPHGVLLERCGEYRHLWQQQNRRGG</sequence>
<feature type="transmembrane region" description="Helical" evidence="10">
    <location>
        <begin position="225"/>
        <end position="246"/>
    </location>
</feature>
<dbReference type="PROSITE" id="PS50893">
    <property type="entry name" value="ABC_TRANSPORTER_2"/>
    <property type="match status" value="1"/>
</dbReference>
<dbReference type="Pfam" id="PF00664">
    <property type="entry name" value="ABC_membrane"/>
    <property type="match status" value="1"/>
</dbReference>
<dbReference type="PROSITE" id="PS00211">
    <property type="entry name" value="ABC_TRANSPORTER_1"/>
    <property type="match status" value="1"/>
</dbReference>
<feature type="region of interest" description="Disordered" evidence="9">
    <location>
        <begin position="1"/>
        <end position="27"/>
    </location>
</feature>
<dbReference type="GO" id="GO:0006508">
    <property type="term" value="P:proteolysis"/>
    <property type="evidence" value="ECO:0007669"/>
    <property type="project" value="InterPro"/>
</dbReference>
<evidence type="ECO:0000256" key="10">
    <source>
        <dbReference type="SAM" id="Phobius"/>
    </source>
</evidence>
<keyword evidence="4 10" id="KW-0812">Transmembrane</keyword>
<dbReference type="FunFam" id="3.40.50.300:FF:000299">
    <property type="entry name" value="ABC transporter ATP-binding protein/permease"/>
    <property type="match status" value="1"/>
</dbReference>
<accession>A0A3S0XLP1</accession>
<evidence type="ECO:0000256" key="7">
    <source>
        <dbReference type="ARBA" id="ARBA00022989"/>
    </source>
</evidence>
<dbReference type="Gene3D" id="3.90.70.10">
    <property type="entry name" value="Cysteine proteinases"/>
    <property type="match status" value="1"/>
</dbReference>
<dbReference type="Gene3D" id="3.40.50.300">
    <property type="entry name" value="P-loop containing nucleotide triphosphate hydrolases"/>
    <property type="match status" value="1"/>
</dbReference>
<evidence type="ECO:0000256" key="4">
    <source>
        <dbReference type="ARBA" id="ARBA00022692"/>
    </source>
</evidence>
<dbReference type="Proteomes" id="UP000280346">
    <property type="component" value="Unassembled WGS sequence"/>
</dbReference>
<dbReference type="InterPro" id="IPR039421">
    <property type="entry name" value="Type_1_exporter"/>
</dbReference>
<gene>
    <name evidence="14" type="ORF">EJ913_16840</name>
</gene>
<dbReference type="AlphaFoldDB" id="A0A3S0XLP1"/>
<dbReference type="InterPro" id="IPR003439">
    <property type="entry name" value="ABC_transporter-like_ATP-bd"/>
</dbReference>
<dbReference type="Pfam" id="PF00005">
    <property type="entry name" value="ABC_tran"/>
    <property type="match status" value="1"/>
</dbReference>
<feature type="transmembrane region" description="Helical" evidence="10">
    <location>
        <begin position="307"/>
        <end position="327"/>
    </location>
</feature>
<dbReference type="SUPFAM" id="SSF52540">
    <property type="entry name" value="P-loop containing nucleoside triphosphate hydrolases"/>
    <property type="match status" value="1"/>
</dbReference>
<dbReference type="PROSITE" id="PS50990">
    <property type="entry name" value="PEPTIDASE_C39"/>
    <property type="match status" value="1"/>
</dbReference>
<dbReference type="InterPro" id="IPR027417">
    <property type="entry name" value="P-loop_NTPase"/>
</dbReference>
<dbReference type="OrthoDB" id="5288404at2"/>
<keyword evidence="3" id="KW-1003">Cell membrane</keyword>
<evidence type="ECO:0000256" key="8">
    <source>
        <dbReference type="ARBA" id="ARBA00023136"/>
    </source>
</evidence>
<keyword evidence="2" id="KW-0813">Transport</keyword>
<proteinExistence type="predicted"/>
<dbReference type="GO" id="GO:0140359">
    <property type="term" value="F:ABC-type transporter activity"/>
    <property type="evidence" value="ECO:0007669"/>
    <property type="project" value="InterPro"/>
</dbReference>
<dbReference type="PROSITE" id="PS50929">
    <property type="entry name" value="ABC_TM1F"/>
    <property type="match status" value="1"/>
</dbReference>
<keyword evidence="8 10" id="KW-0472">Membrane</keyword>
<dbReference type="RefSeq" id="WP_126999933.1">
    <property type="nucleotide sequence ID" value="NZ_CP173195.1"/>
</dbReference>
<dbReference type="InterPro" id="IPR017871">
    <property type="entry name" value="ABC_transporter-like_CS"/>
</dbReference>
<dbReference type="SMART" id="SM00382">
    <property type="entry name" value="AAA"/>
    <property type="match status" value="1"/>
</dbReference>
<dbReference type="GO" id="GO:0034040">
    <property type="term" value="F:ATPase-coupled lipid transmembrane transporter activity"/>
    <property type="evidence" value="ECO:0007669"/>
    <property type="project" value="TreeGrafter"/>
</dbReference>
<dbReference type="EMBL" id="RZIJ01000013">
    <property type="protein sequence ID" value="RUQ68847.1"/>
    <property type="molecule type" value="Genomic_DNA"/>
</dbReference>
<dbReference type="InterPro" id="IPR005074">
    <property type="entry name" value="Peptidase_C39"/>
</dbReference>
<dbReference type="PANTHER" id="PTHR24221:SF647">
    <property type="entry name" value="BLL6336 PROTEIN"/>
    <property type="match status" value="1"/>
</dbReference>
<dbReference type="InterPro" id="IPR036640">
    <property type="entry name" value="ABC1_TM_sf"/>
</dbReference>
<evidence type="ECO:0000313" key="15">
    <source>
        <dbReference type="Proteomes" id="UP000280346"/>
    </source>
</evidence>
<feature type="domain" description="Peptidase C39" evidence="13">
    <location>
        <begin position="17"/>
        <end position="163"/>
    </location>
</feature>
<keyword evidence="15" id="KW-1185">Reference proteome</keyword>
<feature type="domain" description="ABC transmembrane type-1" evidence="12">
    <location>
        <begin position="195"/>
        <end position="474"/>
    </location>
</feature>
<evidence type="ECO:0000256" key="5">
    <source>
        <dbReference type="ARBA" id="ARBA00022741"/>
    </source>
</evidence>
<evidence type="ECO:0000259" key="13">
    <source>
        <dbReference type="PROSITE" id="PS50990"/>
    </source>
</evidence>
<evidence type="ECO:0000256" key="6">
    <source>
        <dbReference type="ARBA" id="ARBA00022840"/>
    </source>
</evidence>
<protein>
    <submittedName>
        <fullName evidence="14">Peptidase domain-containing ABC transporter</fullName>
    </submittedName>
</protein>
<dbReference type="CDD" id="cd18783">
    <property type="entry name" value="ABC_6TM_PrtD_LapB_HlyB_like"/>
    <property type="match status" value="1"/>
</dbReference>
<organism evidence="14 15">
    <name type="scientific">Azospirillum doebereinerae</name>
    <dbReference type="NCBI Taxonomy" id="92933"/>
    <lineage>
        <taxon>Bacteria</taxon>
        <taxon>Pseudomonadati</taxon>
        <taxon>Pseudomonadota</taxon>
        <taxon>Alphaproteobacteria</taxon>
        <taxon>Rhodospirillales</taxon>
        <taxon>Azospirillaceae</taxon>
        <taxon>Azospirillum</taxon>
    </lineage>
</organism>
<dbReference type="PANTHER" id="PTHR24221">
    <property type="entry name" value="ATP-BINDING CASSETTE SUB-FAMILY B"/>
    <property type="match status" value="1"/>
</dbReference>
<dbReference type="Gene3D" id="1.20.1560.10">
    <property type="entry name" value="ABC transporter type 1, transmembrane domain"/>
    <property type="match status" value="1"/>
</dbReference>
<keyword evidence="5" id="KW-0547">Nucleotide-binding</keyword>
<dbReference type="GO" id="GO:0016887">
    <property type="term" value="F:ATP hydrolysis activity"/>
    <property type="evidence" value="ECO:0007669"/>
    <property type="project" value="InterPro"/>
</dbReference>
<evidence type="ECO:0000256" key="1">
    <source>
        <dbReference type="ARBA" id="ARBA00004651"/>
    </source>
</evidence>
<dbReference type="GO" id="GO:0005524">
    <property type="term" value="F:ATP binding"/>
    <property type="evidence" value="ECO:0007669"/>
    <property type="project" value="UniProtKB-KW"/>
</dbReference>
<reference evidence="14 15" key="1">
    <citation type="submission" date="2018-12" db="EMBL/GenBank/DDBJ databases">
        <authorList>
            <person name="Yang Y."/>
        </authorList>
    </citation>
    <scope>NUCLEOTIDE SEQUENCE [LARGE SCALE GENOMIC DNA]</scope>
    <source>
        <strain evidence="14 15">GSF71</strain>
    </source>
</reference>
<feature type="compositionally biased region" description="Low complexity" evidence="9">
    <location>
        <begin position="14"/>
        <end position="23"/>
    </location>
</feature>
<keyword evidence="7 10" id="KW-1133">Transmembrane helix</keyword>
<evidence type="ECO:0000259" key="12">
    <source>
        <dbReference type="PROSITE" id="PS50929"/>
    </source>
</evidence>
<comment type="subcellular location">
    <subcellularLocation>
        <location evidence="1">Cell membrane</location>
        <topology evidence="1">Multi-pass membrane protein</topology>
    </subcellularLocation>
</comment>
<dbReference type="InterPro" id="IPR011527">
    <property type="entry name" value="ABC1_TM_dom"/>
</dbReference>
<dbReference type="GO" id="GO:0008233">
    <property type="term" value="F:peptidase activity"/>
    <property type="evidence" value="ECO:0007669"/>
    <property type="project" value="InterPro"/>
</dbReference>
<evidence type="ECO:0000313" key="14">
    <source>
        <dbReference type="EMBL" id="RUQ68847.1"/>
    </source>
</evidence>
<name>A0A3S0XLP1_9PROT</name>
<comment type="caution">
    <text evidence="14">The sequence shown here is derived from an EMBL/GenBank/DDBJ whole genome shotgun (WGS) entry which is preliminary data.</text>
</comment>
<dbReference type="GO" id="GO:0005886">
    <property type="term" value="C:plasma membrane"/>
    <property type="evidence" value="ECO:0007669"/>
    <property type="project" value="UniProtKB-SubCell"/>
</dbReference>
<evidence type="ECO:0000256" key="9">
    <source>
        <dbReference type="SAM" id="MobiDB-lite"/>
    </source>
</evidence>
<evidence type="ECO:0000259" key="11">
    <source>
        <dbReference type="PROSITE" id="PS50893"/>
    </source>
</evidence>
<feature type="transmembrane region" description="Helical" evidence="10">
    <location>
        <begin position="333"/>
        <end position="353"/>
    </location>
</feature>
<evidence type="ECO:0000256" key="3">
    <source>
        <dbReference type="ARBA" id="ARBA00022475"/>
    </source>
</evidence>
<dbReference type="SUPFAM" id="SSF90123">
    <property type="entry name" value="ABC transporter transmembrane region"/>
    <property type="match status" value="1"/>
</dbReference>
<feature type="domain" description="ABC transporter" evidence="11">
    <location>
        <begin position="507"/>
        <end position="742"/>
    </location>
</feature>
<dbReference type="InterPro" id="IPR003593">
    <property type="entry name" value="AAA+_ATPase"/>
</dbReference>
<evidence type="ECO:0000256" key="2">
    <source>
        <dbReference type="ARBA" id="ARBA00022448"/>
    </source>
</evidence>
<feature type="transmembrane region" description="Helical" evidence="10">
    <location>
        <begin position="195"/>
        <end position="213"/>
    </location>
</feature>